<dbReference type="Proteomes" id="UP000265515">
    <property type="component" value="Unassembled WGS sequence"/>
</dbReference>
<gene>
    <name evidence="1" type="ORF">CBR_g40295</name>
</gene>
<evidence type="ECO:0000313" key="2">
    <source>
        <dbReference type="Proteomes" id="UP000265515"/>
    </source>
</evidence>
<keyword evidence="2" id="KW-1185">Reference proteome</keyword>
<reference evidence="1 2" key="1">
    <citation type="journal article" date="2018" name="Cell">
        <title>The Chara Genome: Secondary Complexity and Implications for Plant Terrestrialization.</title>
        <authorList>
            <person name="Nishiyama T."/>
            <person name="Sakayama H."/>
            <person name="Vries J.D."/>
            <person name="Buschmann H."/>
            <person name="Saint-Marcoux D."/>
            <person name="Ullrich K.K."/>
            <person name="Haas F.B."/>
            <person name="Vanderstraeten L."/>
            <person name="Becker D."/>
            <person name="Lang D."/>
            <person name="Vosolsobe S."/>
            <person name="Rombauts S."/>
            <person name="Wilhelmsson P.K.I."/>
            <person name="Janitza P."/>
            <person name="Kern R."/>
            <person name="Heyl A."/>
            <person name="Rumpler F."/>
            <person name="Villalobos L.I.A.C."/>
            <person name="Clay J.M."/>
            <person name="Skokan R."/>
            <person name="Toyoda A."/>
            <person name="Suzuki Y."/>
            <person name="Kagoshima H."/>
            <person name="Schijlen E."/>
            <person name="Tajeshwar N."/>
            <person name="Catarino B."/>
            <person name="Hetherington A.J."/>
            <person name="Saltykova A."/>
            <person name="Bonnot C."/>
            <person name="Breuninger H."/>
            <person name="Symeonidi A."/>
            <person name="Radhakrishnan G.V."/>
            <person name="Van Nieuwerburgh F."/>
            <person name="Deforce D."/>
            <person name="Chang C."/>
            <person name="Karol K.G."/>
            <person name="Hedrich R."/>
            <person name="Ulvskov P."/>
            <person name="Glockner G."/>
            <person name="Delwiche C.F."/>
            <person name="Petrasek J."/>
            <person name="Van de Peer Y."/>
            <person name="Friml J."/>
            <person name="Beilby M."/>
            <person name="Dolan L."/>
            <person name="Kohara Y."/>
            <person name="Sugano S."/>
            <person name="Fujiyama A."/>
            <person name="Delaux P.-M."/>
            <person name="Quint M."/>
            <person name="TheiBen G."/>
            <person name="Hagemann M."/>
            <person name="Harholt J."/>
            <person name="Dunand C."/>
            <person name="Zachgo S."/>
            <person name="Langdale J."/>
            <person name="Maumus F."/>
            <person name="Straeten D.V.D."/>
            <person name="Gould S.B."/>
            <person name="Rensing S.A."/>
        </authorList>
    </citation>
    <scope>NUCLEOTIDE SEQUENCE [LARGE SCALE GENOMIC DNA]</scope>
    <source>
        <strain evidence="1 2">S276</strain>
    </source>
</reference>
<dbReference type="Gramene" id="GBG64048">
    <property type="protein sequence ID" value="GBG64048"/>
    <property type="gene ID" value="CBR_g40295"/>
</dbReference>
<evidence type="ECO:0000313" key="1">
    <source>
        <dbReference type="EMBL" id="GBG64048.1"/>
    </source>
</evidence>
<comment type="caution">
    <text evidence="1">The sequence shown here is derived from an EMBL/GenBank/DDBJ whole genome shotgun (WGS) entry which is preliminary data.</text>
</comment>
<proteinExistence type="predicted"/>
<sequence length="114" mass="12990">MLLGLGFSLTSGWEWAQVDFNPIYARVLFLAAVPILFDHSPSAFFTSRCLQWTELSADVECAMTRMWVDRVCFGRGPVLVVARQGGDGGMMVNEWRKGTLHCKQRSLYWLWLEG</sequence>
<accession>A0A388K1X5</accession>
<name>A0A388K1X5_CHABU</name>
<dbReference type="AlphaFoldDB" id="A0A388K1X5"/>
<protein>
    <submittedName>
        <fullName evidence="1">Uncharacterized protein</fullName>
    </submittedName>
</protein>
<organism evidence="1 2">
    <name type="scientific">Chara braunii</name>
    <name type="common">Braun's stonewort</name>
    <dbReference type="NCBI Taxonomy" id="69332"/>
    <lineage>
        <taxon>Eukaryota</taxon>
        <taxon>Viridiplantae</taxon>
        <taxon>Streptophyta</taxon>
        <taxon>Charophyceae</taxon>
        <taxon>Charales</taxon>
        <taxon>Characeae</taxon>
        <taxon>Chara</taxon>
    </lineage>
</organism>
<dbReference type="EMBL" id="BFEA01000045">
    <property type="protein sequence ID" value="GBG64048.1"/>
    <property type="molecule type" value="Genomic_DNA"/>
</dbReference>